<comment type="caution">
    <text evidence="1">The sequence shown here is derived from an EMBL/GenBank/DDBJ whole genome shotgun (WGS) entry which is preliminary data.</text>
</comment>
<evidence type="ECO:0008006" key="2">
    <source>
        <dbReference type="Google" id="ProtNLM"/>
    </source>
</evidence>
<organism evidence="1">
    <name type="scientific">marine sediment metagenome</name>
    <dbReference type="NCBI Taxonomy" id="412755"/>
    <lineage>
        <taxon>unclassified sequences</taxon>
        <taxon>metagenomes</taxon>
        <taxon>ecological metagenomes</taxon>
    </lineage>
</organism>
<sequence>MRKLVRAVLLLVLLLVGALVAALLFIDVLARTGIEKGATYALGVEAKAKGVSLDLIDGQLVIGELLLANPEGGYTSPHLMQMGRFDLVVKPRSVFSEPIIIEKFILDGLDLNIEQALLKNNVATVLANVRRLISDKPRKDGKKIKVDRIVIRNVVVHISFTGSGLLGQTHTLKLPEIQLSNVTSDRPGGAVVSELAARIFPAVLAAVLERSEDVAGVDAGALARIFGDLTDLLGGVDITVGPEPTPGD</sequence>
<name>A0A0F9YGR2_9ZZZZ</name>
<reference evidence="1" key="1">
    <citation type="journal article" date="2015" name="Nature">
        <title>Complex archaea that bridge the gap between prokaryotes and eukaryotes.</title>
        <authorList>
            <person name="Spang A."/>
            <person name="Saw J.H."/>
            <person name="Jorgensen S.L."/>
            <person name="Zaremba-Niedzwiedzka K."/>
            <person name="Martijn J."/>
            <person name="Lind A.E."/>
            <person name="van Eijk R."/>
            <person name="Schleper C."/>
            <person name="Guy L."/>
            <person name="Ettema T.J."/>
        </authorList>
    </citation>
    <scope>NUCLEOTIDE SEQUENCE</scope>
</reference>
<evidence type="ECO:0000313" key="1">
    <source>
        <dbReference type="EMBL" id="KKO11452.1"/>
    </source>
</evidence>
<dbReference type="AlphaFoldDB" id="A0A0F9YGR2"/>
<dbReference type="EMBL" id="LAZR01000003">
    <property type="protein sequence ID" value="KKO11452.1"/>
    <property type="molecule type" value="Genomic_DNA"/>
</dbReference>
<proteinExistence type="predicted"/>
<protein>
    <recommendedName>
        <fullName evidence="2">AsmA domain-containing protein</fullName>
    </recommendedName>
</protein>
<accession>A0A0F9YGR2</accession>
<gene>
    <name evidence="1" type="ORF">LCGC14_0019330</name>
</gene>